<dbReference type="GO" id="GO:0005684">
    <property type="term" value="C:U2-type spliceosomal complex"/>
    <property type="evidence" value="ECO:0007669"/>
    <property type="project" value="TreeGrafter"/>
</dbReference>
<dbReference type="Pfam" id="PF09736">
    <property type="entry name" value="Bud13"/>
    <property type="match status" value="1"/>
</dbReference>
<dbReference type="GO" id="GO:0003723">
    <property type="term" value="F:RNA binding"/>
    <property type="evidence" value="ECO:0007669"/>
    <property type="project" value="TreeGrafter"/>
</dbReference>
<accession>A0A087HG10</accession>
<reference evidence="3" key="1">
    <citation type="journal article" date="2015" name="Nat. Plants">
        <title>Genome expansion of Arabis alpina linked with retrotransposition and reduced symmetric DNA methylation.</title>
        <authorList>
            <person name="Willing E.M."/>
            <person name="Rawat V."/>
            <person name="Mandakova T."/>
            <person name="Maumus F."/>
            <person name="James G.V."/>
            <person name="Nordstroem K.J."/>
            <person name="Becker C."/>
            <person name="Warthmann N."/>
            <person name="Chica C."/>
            <person name="Szarzynska B."/>
            <person name="Zytnicki M."/>
            <person name="Albani M.C."/>
            <person name="Kiefer C."/>
            <person name="Bergonzi S."/>
            <person name="Castaings L."/>
            <person name="Mateos J.L."/>
            <person name="Berns M.C."/>
            <person name="Bujdoso N."/>
            <person name="Piofczyk T."/>
            <person name="de Lorenzo L."/>
            <person name="Barrero-Sicilia C."/>
            <person name="Mateos I."/>
            <person name="Piednoel M."/>
            <person name="Hagmann J."/>
            <person name="Chen-Min-Tao R."/>
            <person name="Iglesias-Fernandez R."/>
            <person name="Schuster S.C."/>
            <person name="Alonso-Blanco C."/>
            <person name="Roudier F."/>
            <person name="Carbonero P."/>
            <person name="Paz-Ares J."/>
            <person name="Davis S.J."/>
            <person name="Pecinka A."/>
            <person name="Quesneville H."/>
            <person name="Colot V."/>
            <person name="Lysak M.A."/>
            <person name="Weigel D."/>
            <person name="Coupland G."/>
            <person name="Schneeberger K."/>
        </authorList>
    </citation>
    <scope>NUCLEOTIDE SEQUENCE [LARGE SCALE GENOMIC DNA]</scope>
    <source>
        <strain evidence="3">cv. Pajares</strain>
    </source>
</reference>
<proteinExistence type="inferred from homology"/>
<evidence type="ECO:0000313" key="3">
    <source>
        <dbReference type="Proteomes" id="UP000029120"/>
    </source>
</evidence>
<name>A0A087HG10_ARAAL</name>
<evidence type="ECO:0000256" key="1">
    <source>
        <dbReference type="ARBA" id="ARBA00011069"/>
    </source>
</evidence>
<keyword evidence="3" id="KW-1185">Reference proteome</keyword>
<dbReference type="AlphaFoldDB" id="A0A087HG10"/>
<dbReference type="PANTHER" id="PTHR31809">
    <property type="entry name" value="BUD13 HOMOLOG"/>
    <property type="match status" value="1"/>
</dbReference>
<dbReference type="Proteomes" id="UP000029120">
    <property type="component" value="Chromosome 2"/>
</dbReference>
<protein>
    <submittedName>
        <fullName evidence="2">Uncharacterized protein</fullName>
    </submittedName>
</protein>
<dbReference type="Gramene" id="KFK41062">
    <property type="protein sequence ID" value="KFK41062"/>
    <property type="gene ID" value="AALP_AA2G080400"/>
</dbReference>
<organism evidence="2 3">
    <name type="scientific">Arabis alpina</name>
    <name type="common">Alpine rock-cress</name>
    <dbReference type="NCBI Taxonomy" id="50452"/>
    <lineage>
        <taxon>Eukaryota</taxon>
        <taxon>Viridiplantae</taxon>
        <taxon>Streptophyta</taxon>
        <taxon>Embryophyta</taxon>
        <taxon>Tracheophyta</taxon>
        <taxon>Spermatophyta</taxon>
        <taxon>Magnoliopsida</taxon>
        <taxon>eudicotyledons</taxon>
        <taxon>Gunneridae</taxon>
        <taxon>Pentapetalae</taxon>
        <taxon>rosids</taxon>
        <taxon>malvids</taxon>
        <taxon>Brassicales</taxon>
        <taxon>Brassicaceae</taxon>
        <taxon>Arabideae</taxon>
        <taxon>Arabis</taxon>
    </lineage>
</organism>
<dbReference type="OrthoDB" id="6022at2759"/>
<dbReference type="InterPro" id="IPR051112">
    <property type="entry name" value="CWC26_splicing_factor"/>
</dbReference>
<dbReference type="InterPro" id="IPR018609">
    <property type="entry name" value="Bud13"/>
</dbReference>
<dbReference type="EMBL" id="CM002870">
    <property type="protein sequence ID" value="KFK41062.1"/>
    <property type="molecule type" value="Genomic_DNA"/>
</dbReference>
<sequence length="45" mass="5322">MKGIKPGRHWDGVHRSNGYENHMFNKINENEGTEREAYLWSVSDM</sequence>
<gene>
    <name evidence="2" type="ordered locus">AALP_Aa2g080400</name>
</gene>
<dbReference type="GO" id="GO:0070274">
    <property type="term" value="C:RES complex"/>
    <property type="evidence" value="ECO:0007669"/>
    <property type="project" value="TreeGrafter"/>
</dbReference>
<dbReference type="PANTHER" id="PTHR31809:SF0">
    <property type="entry name" value="BUD13 HOMOLOG"/>
    <property type="match status" value="1"/>
</dbReference>
<dbReference type="GO" id="GO:0000398">
    <property type="term" value="P:mRNA splicing, via spliceosome"/>
    <property type="evidence" value="ECO:0007669"/>
    <property type="project" value="TreeGrafter"/>
</dbReference>
<dbReference type="eggNOG" id="KOG2654">
    <property type="taxonomic scope" value="Eukaryota"/>
</dbReference>
<comment type="similarity">
    <text evidence="1">Belongs to the CWC26 family.</text>
</comment>
<evidence type="ECO:0000313" key="2">
    <source>
        <dbReference type="EMBL" id="KFK41062.1"/>
    </source>
</evidence>